<feature type="chain" id="PRO_5043511397" description="Outer membrane protein beta-barrel domain-containing protein" evidence="2">
    <location>
        <begin position="23"/>
        <end position="161"/>
    </location>
</feature>
<sequence>MRKKLLLAGAALFGAVAMHGQAYVSVSGGYGFETNKKVVGRDATNTPPIDLKGSYGEGFQAQLRGGYFFHRRWGTELSLGYLHGEDIQTNRNAILDMNARGRAFGASLSLVFNITDNLYVRAGGVTKIGGRTESITKLNATLPLQFFTQTPVPSTNSKYES</sequence>
<evidence type="ECO:0000256" key="1">
    <source>
        <dbReference type="ARBA" id="ARBA00022729"/>
    </source>
</evidence>
<dbReference type="Proteomes" id="UP000215539">
    <property type="component" value="Chromosome 1"/>
</dbReference>
<dbReference type="EMBL" id="LT906449">
    <property type="protein sequence ID" value="SNV17112.1"/>
    <property type="molecule type" value="Genomic_DNA"/>
</dbReference>
<dbReference type="InterPro" id="IPR027385">
    <property type="entry name" value="Beta-barrel_OMP"/>
</dbReference>
<gene>
    <name evidence="4" type="ORF">SAMEA44541418_02457</name>
</gene>
<protein>
    <recommendedName>
        <fullName evidence="3">Outer membrane protein beta-barrel domain-containing protein</fullName>
    </recommendedName>
</protein>
<feature type="signal peptide" evidence="2">
    <location>
        <begin position="1"/>
        <end position="22"/>
    </location>
</feature>
<organism evidence="4 5">
    <name type="scientific">Capnocytophaga haemolytica</name>
    <dbReference type="NCBI Taxonomy" id="45243"/>
    <lineage>
        <taxon>Bacteria</taxon>
        <taxon>Pseudomonadati</taxon>
        <taxon>Bacteroidota</taxon>
        <taxon>Flavobacteriia</taxon>
        <taxon>Flavobacteriales</taxon>
        <taxon>Flavobacteriaceae</taxon>
        <taxon>Capnocytophaga</taxon>
    </lineage>
</organism>
<name>A0AAX2H1E9_9FLAO</name>
<evidence type="ECO:0000259" key="3">
    <source>
        <dbReference type="Pfam" id="PF13505"/>
    </source>
</evidence>
<evidence type="ECO:0000313" key="4">
    <source>
        <dbReference type="EMBL" id="SNV17112.1"/>
    </source>
</evidence>
<dbReference type="Pfam" id="PF13505">
    <property type="entry name" value="OMP_b-brl"/>
    <property type="match status" value="1"/>
</dbReference>
<accession>A0AAX2H1E9</accession>
<keyword evidence="1 2" id="KW-0732">Signal</keyword>
<dbReference type="InterPro" id="IPR011250">
    <property type="entry name" value="OMP/PagP_B-barrel"/>
</dbReference>
<feature type="domain" description="Outer membrane protein beta-barrel" evidence="3">
    <location>
        <begin position="7"/>
        <end position="123"/>
    </location>
</feature>
<dbReference type="SUPFAM" id="SSF56925">
    <property type="entry name" value="OMPA-like"/>
    <property type="match status" value="1"/>
</dbReference>
<evidence type="ECO:0000313" key="5">
    <source>
        <dbReference type="Proteomes" id="UP000215539"/>
    </source>
</evidence>
<proteinExistence type="predicted"/>
<evidence type="ECO:0000256" key="2">
    <source>
        <dbReference type="SAM" id="SignalP"/>
    </source>
</evidence>
<dbReference type="RefSeq" id="WP_231909915.1">
    <property type="nucleotide sequence ID" value="NZ_CP014227.1"/>
</dbReference>
<reference evidence="4 5" key="1">
    <citation type="submission" date="2017-06" db="EMBL/GenBank/DDBJ databases">
        <authorList>
            <consortium name="Pathogen Informatics"/>
        </authorList>
    </citation>
    <scope>NUCLEOTIDE SEQUENCE [LARGE SCALE GENOMIC DNA]</scope>
    <source>
        <strain evidence="4 5">NCTC12947</strain>
    </source>
</reference>
<dbReference type="AlphaFoldDB" id="A0AAX2H1E9"/>